<keyword evidence="12" id="KW-0223">Dioxygenase</keyword>
<accession>A0A0H3GSR2</accession>
<gene>
    <name evidence="12" type="ordered locus">KPHS_25840</name>
</gene>
<evidence type="ECO:0000256" key="6">
    <source>
        <dbReference type="ARBA" id="ARBA00022741"/>
    </source>
</evidence>
<keyword evidence="13" id="KW-1185">Reference proteome</keyword>
<evidence type="ECO:0000256" key="3">
    <source>
        <dbReference type="ARBA" id="ARBA00022575"/>
    </source>
</evidence>
<comment type="cofactor">
    <cofactor evidence="1">
        <name>FMN</name>
        <dbReference type="ChEBI" id="CHEBI:58210"/>
    </cofactor>
</comment>
<dbReference type="RefSeq" id="YP_005226884.1">
    <property type="nucleotide sequence ID" value="NC_016845.1"/>
</dbReference>
<comment type="catalytic activity">
    <reaction evidence="10">
        <text>3 propionate 3-nitronate + 3 O2 + H2O = 3 3-oxopropanoate + 2 nitrate + nitrite + H2O2 + 3 H(+)</text>
        <dbReference type="Rhea" id="RHEA:57332"/>
        <dbReference type="ChEBI" id="CHEBI:15377"/>
        <dbReference type="ChEBI" id="CHEBI:15378"/>
        <dbReference type="ChEBI" id="CHEBI:15379"/>
        <dbReference type="ChEBI" id="CHEBI:16240"/>
        <dbReference type="ChEBI" id="CHEBI:16301"/>
        <dbReference type="ChEBI" id="CHEBI:17632"/>
        <dbReference type="ChEBI" id="CHEBI:33190"/>
        <dbReference type="ChEBI" id="CHEBI:136067"/>
    </reaction>
</comment>
<dbReference type="Proteomes" id="UP000007841">
    <property type="component" value="Chromosome"/>
</dbReference>
<dbReference type="STRING" id="1125630.KPHS_25840"/>
<name>A0A0H3GSR2_KLEPH</name>
<keyword evidence="3" id="KW-0216">Detoxification</keyword>
<keyword evidence="4" id="KW-0285">Flavoprotein</keyword>
<dbReference type="PATRIC" id="fig|1125630.4.peg.2511"/>
<dbReference type="GO" id="GO:0051213">
    <property type="term" value="F:dioxygenase activity"/>
    <property type="evidence" value="ECO:0007669"/>
    <property type="project" value="UniProtKB-KW"/>
</dbReference>
<dbReference type="CDD" id="cd04730">
    <property type="entry name" value="NPD_like"/>
    <property type="match status" value="1"/>
</dbReference>
<evidence type="ECO:0000256" key="2">
    <source>
        <dbReference type="ARBA" id="ARBA00009881"/>
    </source>
</evidence>
<protein>
    <recommendedName>
        <fullName evidence="11">Nitronate monooxygenase</fullName>
    </recommendedName>
    <alternativeName>
        <fullName evidence="9">Propionate 3-nitronate monooxygenase</fullName>
    </alternativeName>
</protein>
<evidence type="ECO:0000256" key="9">
    <source>
        <dbReference type="ARBA" id="ARBA00031155"/>
    </source>
</evidence>
<dbReference type="Pfam" id="PF03060">
    <property type="entry name" value="NMO"/>
    <property type="match status" value="1"/>
</dbReference>
<organism evidence="12 13">
    <name type="scientific">Klebsiella pneumoniae subsp. pneumoniae (strain HS11286)</name>
    <dbReference type="NCBI Taxonomy" id="1125630"/>
    <lineage>
        <taxon>Bacteria</taxon>
        <taxon>Pseudomonadati</taxon>
        <taxon>Pseudomonadota</taxon>
        <taxon>Gammaproteobacteria</taxon>
        <taxon>Enterobacterales</taxon>
        <taxon>Enterobacteriaceae</taxon>
        <taxon>Klebsiella/Raoultella group</taxon>
        <taxon>Klebsiella</taxon>
        <taxon>Klebsiella pneumoniae complex</taxon>
    </lineage>
</organism>
<dbReference type="InterPro" id="IPR013785">
    <property type="entry name" value="Aldolase_TIM"/>
</dbReference>
<reference evidence="12 13" key="1">
    <citation type="journal article" date="2012" name="J. Bacteriol.">
        <title>Complete genome sequence of Klebsiella pneumoniae subsp. pneumoniae HS11286, a multidrug-resistant strain isolated from human sputum.</title>
        <authorList>
            <person name="Liu P."/>
            <person name="Li P."/>
            <person name="Jiang X."/>
            <person name="Bi D."/>
            <person name="Xie Y."/>
            <person name="Tai C."/>
            <person name="Deng Z."/>
            <person name="Rajakumar K."/>
            <person name="Ou H.Y."/>
        </authorList>
    </citation>
    <scope>NUCLEOTIDE SEQUENCE [LARGE SCALE GENOMIC DNA]</scope>
    <source>
        <strain evidence="12 13">HS11286</strain>
    </source>
</reference>
<dbReference type="InterPro" id="IPR004136">
    <property type="entry name" value="NMO"/>
</dbReference>
<evidence type="ECO:0000313" key="12">
    <source>
        <dbReference type="EMBL" id="AEW61282.1"/>
    </source>
</evidence>
<evidence type="ECO:0000256" key="11">
    <source>
        <dbReference type="ARBA" id="ARBA00067136"/>
    </source>
</evidence>
<keyword evidence="5" id="KW-0288">FMN</keyword>
<evidence type="ECO:0000313" key="13">
    <source>
        <dbReference type="Proteomes" id="UP000007841"/>
    </source>
</evidence>
<dbReference type="GO" id="GO:0009636">
    <property type="term" value="P:response to toxic substance"/>
    <property type="evidence" value="ECO:0007669"/>
    <property type="project" value="UniProtKB-KW"/>
</dbReference>
<keyword evidence="7" id="KW-0560">Oxidoreductase</keyword>
<dbReference type="AlphaFoldDB" id="A0A0H3GSR2"/>
<proteinExistence type="inferred from homology"/>
<dbReference type="SUPFAM" id="SSF51412">
    <property type="entry name" value="Inosine monophosphate dehydrogenase (IMPDH)"/>
    <property type="match status" value="1"/>
</dbReference>
<dbReference type="FunFam" id="3.20.20.70:FF:000154">
    <property type="entry name" value="Probable nitronate monooxygenase"/>
    <property type="match status" value="1"/>
</dbReference>
<keyword evidence="8" id="KW-0503">Monooxygenase</keyword>
<keyword evidence="6" id="KW-0547">Nucleotide-binding</keyword>
<evidence type="ECO:0000256" key="4">
    <source>
        <dbReference type="ARBA" id="ARBA00022630"/>
    </source>
</evidence>
<comment type="similarity">
    <text evidence="2">Belongs to the nitronate monooxygenase family. NMO class I subfamily.</text>
</comment>
<evidence type="ECO:0000256" key="5">
    <source>
        <dbReference type="ARBA" id="ARBA00022643"/>
    </source>
</evidence>
<dbReference type="GO" id="GO:0000166">
    <property type="term" value="F:nucleotide binding"/>
    <property type="evidence" value="ECO:0007669"/>
    <property type="project" value="UniProtKB-KW"/>
</dbReference>
<evidence type="ECO:0000256" key="8">
    <source>
        <dbReference type="ARBA" id="ARBA00023033"/>
    </source>
</evidence>
<sequence length="387" mass="40682">MCCGSYFSSQYDNNVDLTIFKGDGKPPASLMHEETMSNPLLSLLDIDYPLIQAPMAGVSTPALAAAVSNAGALGSLGLGASTVAQAEAMIVATRQLTDRPFNVNLFCHAPPRRDARREADWATTLRPHFARYGSTPPDSLSEIYQTFIGHAPMLELLLDLSPAVVSFHFGLPEGETIQRLRRQGIVTLATATSLQEALLIEQQGIDVVVAQGYEAGGHRGIFAPQAPDAQLSTFTLVQLLRRRLTIPVVAAGGIMDGAGIASVMQLGAQGVQLGTAFLLCPESAADAGYRAAIHNSLDGRTVLTSAISGRPARCLANAFCALGEGYPASAVPDYPLAYDIGKALAAAAKAQGVHEYGAHWAGQGVGLIRECDAATLVRQLAAESGWN</sequence>
<dbReference type="Gene3D" id="3.20.20.70">
    <property type="entry name" value="Aldolase class I"/>
    <property type="match status" value="1"/>
</dbReference>
<dbReference type="PANTHER" id="PTHR42747">
    <property type="entry name" value="NITRONATE MONOOXYGENASE-RELATED"/>
    <property type="match status" value="1"/>
</dbReference>
<evidence type="ECO:0000256" key="7">
    <source>
        <dbReference type="ARBA" id="ARBA00023002"/>
    </source>
</evidence>
<evidence type="ECO:0000256" key="10">
    <source>
        <dbReference type="ARBA" id="ARBA00049401"/>
    </source>
</evidence>
<dbReference type="KEGG" id="kpm:KPHS_25840"/>
<dbReference type="RefSeq" id="WP_004229617.1">
    <property type="nucleotide sequence ID" value="NC_016845.1"/>
</dbReference>
<dbReference type="GO" id="GO:0018580">
    <property type="term" value="F:nitronate monooxygenase activity"/>
    <property type="evidence" value="ECO:0007669"/>
    <property type="project" value="InterPro"/>
</dbReference>
<dbReference type="EMBL" id="CP003200">
    <property type="protein sequence ID" value="AEW61282.1"/>
    <property type="molecule type" value="Genomic_DNA"/>
</dbReference>
<evidence type="ECO:0000256" key="1">
    <source>
        <dbReference type="ARBA" id="ARBA00001917"/>
    </source>
</evidence>
<dbReference type="HOGENOM" id="CLU_038732_5_1_6"/>
<dbReference type="PANTHER" id="PTHR42747:SF3">
    <property type="entry name" value="NITRONATE MONOOXYGENASE-RELATED"/>
    <property type="match status" value="1"/>
</dbReference>
<dbReference type="GeneID" id="11847602"/>